<dbReference type="OrthoDB" id="10056141at2759"/>
<dbReference type="GO" id="GO:0005634">
    <property type="term" value="C:nucleus"/>
    <property type="evidence" value="ECO:0007669"/>
    <property type="project" value="TreeGrafter"/>
</dbReference>
<feature type="compositionally biased region" description="Acidic residues" evidence="1">
    <location>
        <begin position="176"/>
        <end position="189"/>
    </location>
</feature>
<sequence>MVSDLFTEWVRRLDKKYTRQKRKVLLFVDSCAAHPKVPHLNSITLQFLPPNTTSQLQPMDQGVIMNMKVHYRRKLLQSLLNAYDAGETPQPINVLLAINMVHTDCIANCFRKAGFEPVRAPQPRFLDNIWERLALYMNLPNTFQEYATVDTDLQVTDEPSDEEIAAEITAERAGDGPDDDEEEETAEAEEAQKEQLTVRQCINMMTQVQHFLCTRANMTDEVYHNAAGIMDYLSEEQLGTSIQGRITDFFQK</sequence>
<proteinExistence type="predicted"/>
<dbReference type="RefSeq" id="XP_038055109.1">
    <property type="nucleotide sequence ID" value="XM_038199181.1"/>
</dbReference>
<evidence type="ECO:0000259" key="2">
    <source>
        <dbReference type="Pfam" id="PF03184"/>
    </source>
</evidence>
<dbReference type="OMA" id="MTEFINW"/>
<dbReference type="GeneID" id="119727329"/>
<dbReference type="GeneID" id="119727345"/>
<dbReference type="AlphaFoldDB" id="A0A913ZVM7"/>
<feature type="region of interest" description="Disordered" evidence="1">
    <location>
        <begin position="169"/>
        <end position="193"/>
    </location>
</feature>
<organism evidence="3 4">
    <name type="scientific">Patiria miniata</name>
    <name type="common">Bat star</name>
    <name type="synonym">Asterina miniata</name>
    <dbReference type="NCBI Taxonomy" id="46514"/>
    <lineage>
        <taxon>Eukaryota</taxon>
        <taxon>Metazoa</taxon>
        <taxon>Echinodermata</taxon>
        <taxon>Eleutherozoa</taxon>
        <taxon>Asterozoa</taxon>
        <taxon>Asteroidea</taxon>
        <taxon>Valvatacea</taxon>
        <taxon>Valvatida</taxon>
        <taxon>Asterinidae</taxon>
        <taxon>Patiria</taxon>
    </lineage>
</organism>
<evidence type="ECO:0000313" key="4">
    <source>
        <dbReference type="Proteomes" id="UP000887568"/>
    </source>
</evidence>
<dbReference type="PANTHER" id="PTHR19303:SF73">
    <property type="entry name" value="PROTEIN PDC2"/>
    <property type="match status" value="1"/>
</dbReference>
<dbReference type="EnsemblMetazoa" id="XM_038199181.1">
    <property type="protein sequence ID" value="XP_038055109.1"/>
    <property type="gene ID" value="LOC119727329"/>
</dbReference>
<evidence type="ECO:0000313" key="3">
    <source>
        <dbReference type="EnsemblMetazoa" id="XP_038055126.1"/>
    </source>
</evidence>
<keyword evidence="4" id="KW-1185">Reference proteome</keyword>
<dbReference type="InterPro" id="IPR050863">
    <property type="entry name" value="CenT-Element_Derived"/>
</dbReference>
<dbReference type="RefSeq" id="XP_038055122.1">
    <property type="nucleotide sequence ID" value="XM_038199194.1"/>
</dbReference>
<dbReference type="EnsemblMetazoa" id="XM_038199194.1">
    <property type="protein sequence ID" value="XP_038055122.1"/>
    <property type="gene ID" value="LOC119727340"/>
</dbReference>
<dbReference type="GeneID" id="119727340"/>
<reference evidence="3" key="1">
    <citation type="submission" date="2022-11" db="UniProtKB">
        <authorList>
            <consortium name="EnsemblMetazoa"/>
        </authorList>
    </citation>
    <scope>IDENTIFICATION</scope>
</reference>
<dbReference type="EnsemblMetazoa" id="XM_038199198.1">
    <property type="protein sequence ID" value="XP_038055126.1"/>
    <property type="gene ID" value="LOC119727345"/>
</dbReference>
<dbReference type="InterPro" id="IPR004875">
    <property type="entry name" value="DDE_SF_endonuclease_dom"/>
</dbReference>
<dbReference type="RefSeq" id="XP_038055126.1">
    <property type="nucleotide sequence ID" value="XM_038199198.1"/>
</dbReference>
<dbReference type="GO" id="GO:0003677">
    <property type="term" value="F:DNA binding"/>
    <property type="evidence" value="ECO:0007669"/>
    <property type="project" value="TreeGrafter"/>
</dbReference>
<dbReference type="Proteomes" id="UP000887568">
    <property type="component" value="Unplaced"/>
</dbReference>
<dbReference type="Pfam" id="PF03184">
    <property type="entry name" value="DDE_1"/>
    <property type="match status" value="1"/>
</dbReference>
<feature type="domain" description="DDE-1" evidence="2">
    <location>
        <begin position="2"/>
        <end position="101"/>
    </location>
</feature>
<name>A0A913ZVM7_PATMI</name>
<protein>
    <recommendedName>
        <fullName evidence="2">DDE-1 domain-containing protein</fullName>
    </recommendedName>
</protein>
<evidence type="ECO:0000256" key="1">
    <source>
        <dbReference type="SAM" id="MobiDB-lite"/>
    </source>
</evidence>
<accession>A0A913ZVM7</accession>
<dbReference type="PANTHER" id="PTHR19303">
    <property type="entry name" value="TRANSPOSON"/>
    <property type="match status" value="1"/>
</dbReference>